<accession>A0A087HQ52</accession>
<keyword evidence="6" id="KW-1185">Reference proteome</keyword>
<evidence type="ECO:0000256" key="2">
    <source>
        <dbReference type="ARBA" id="ARBA00022723"/>
    </source>
</evidence>
<evidence type="ECO:0000256" key="1">
    <source>
        <dbReference type="ARBA" id="ARBA00004586"/>
    </source>
</evidence>
<keyword evidence="4" id="KW-0732">Signal</keyword>
<dbReference type="Proteomes" id="UP000029120">
    <property type="component" value="Chromosome 1"/>
</dbReference>
<dbReference type="AlphaFoldDB" id="A0A087HQ52"/>
<organism evidence="5 6">
    <name type="scientific">Arabis alpina</name>
    <name type="common">Alpine rock-cress</name>
    <dbReference type="NCBI Taxonomy" id="50452"/>
    <lineage>
        <taxon>Eukaryota</taxon>
        <taxon>Viridiplantae</taxon>
        <taxon>Streptophyta</taxon>
        <taxon>Embryophyta</taxon>
        <taxon>Tracheophyta</taxon>
        <taxon>Spermatophyta</taxon>
        <taxon>Magnoliopsida</taxon>
        <taxon>eudicotyledons</taxon>
        <taxon>Gunneridae</taxon>
        <taxon>Pentapetalae</taxon>
        <taxon>rosids</taxon>
        <taxon>malvids</taxon>
        <taxon>Brassicales</taxon>
        <taxon>Brassicaceae</taxon>
        <taxon>Arabideae</taxon>
        <taxon>Arabis</taxon>
    </lineage>
</organism>
<proteinExistence type="predicted"/>
<feature type="signal peptide" evidence="4">
    <location>
        <begin position="1"/>
        <end position="22"/>
    </location>
</feature>
<gene>
    <name evidence="5" type="ordered locus">AALP_Aa1g234600</name>
</gene>
<evidence type="ECO:0000313" key="5">
    <source>
        <dbReference type="EMBL" id="KFK44254.1"/>
    </source>
</evidence>
<protein>
    <recommendedName>
        <fullName evidence="7">Replication factor A C-terminal domain-containing protein</fullName>
    </recommendedName>
</protein>
<dbReference type="Gene3D" id="2.60.120.620">
    <property type="entry name" value="q2cbj1_9rhob like domain"/>
    <property type="match status" value="1"/>
</dbReference>
<dbReference type="Gramene" id="KFK44254">
    <property type="protein sequence ID" value="KFK44254"/>
    <property type="gene ID" value="AALP_AA1G234600"/>
</dbReference>
<feature type="chain" id="PRO_5001823495" description="Replication factor A C-terminal domain-containing protein" evidence="4">
    <location>
        <begin position="23"/>
        <end position="411"/>
    </location>
</feature>
<dbReference type="PANTHER" id="PTHR10869:SF194">
    <property type="entry name" value="PROLYL 4-HYDROXYLASE 4-RELATED"/>
    <property type="match status" value="1"/>
</dbReference>
<keyword evidence="2" id="KW-0479">Metal-binding</keyword>
<dbReference type="InterPro" id="IPR045054">
    <property type="entry name" value="P4HA-like"/>
</dbReference>
<keyword evidence="3" id="KW-0408">Iron</keyword>
<dbReference type="GO" id="GO:0046872">
    <property type="term" value="F:metal ion binding"/>
    <property type="evidence" value="ECO:0007669"/>
    <property type="project" value="UniProtKB-KW"/>
</dbReference>
<dbReference type="PANTHER" id="PTHR10869">
    <property type="entry name" value="PROLYL 4-HYDROXYLASE ALPHA SUBUNIT"/>
    <property type="match status" value="1"/>
</dbReference>
<evidence type="ECO:0008006" key="7">
    <source>
        <dbReference type="Google" id="ProtNLM"/>
    </source>
</evidence>
<evidence type="ECO:0000256" key="3">
    <source>
        <dbReference type="ARBA" id="ARBA00023004"/>
    </source>
</evidence>
<comment type="subcellular location">
    <subcellularLocation>
        <location evidence="1">Endoplasmic reticulum membrane</location>
    </subcellularLocation>
</comment>
<evidence type="ECO:0000256" key="4">
    <source>
        <dbReference type="SAM" id="SignalP"/>
    </source>
</evidence>
<dbReference type="InterPro" id="IPR012340">
    <property type="entry name" value="NA-bd_OB-fold"/>
</dbReference>
<evidence type="ECO:0000313" key="6">
    <source>
        <dbReference type="Proteomes" id="UP000029120"/>
    </source>
</evidence>
<dbReference type="SUPFAM" id="SSF50249">
    <property type="entry name" value="Nucleic acid-binding proteins"/>
    <property type="match status" value="1"/>
</dbReference>
<name>A0A087HQ52_ARAAL</name>
<dbReference type="GO" id="GO:0005789">
    <property type="term" value="C:endoplasmic reticulum membrane"/>
    <property type="evidence" value="ECO:0007669"/>
    <property type="project" value="UniProtKB-SubCell"/>
</dbReference>
<dbReference type="EMBL" id="CM002869">
    <property type="protein sequence ID" value="KFK44254.1"/>
    <property type="molecule type" value="Genomic_DNA"/>
</dbReference>
<reference evidence="6" key="1">
    <citation type="journal article" date="2015" name="Nat. Plants">
        <title>Genome expansion of Arabis alpina linked with retrotransposition and reduced symmetric DNA methylation.</title>
        <authorList>
            <person name="Willing E.M."/>
            <person name="Rawat V."/>
            <person name="Mandakova T."/>
            <person name="Maumus F."/>
            <person name="James G.V."/>
            <person name="Nordstroem K.J."/>
            <person name="Becker C."/>
            <person name="Warthmann N."/>
            <person name="Chica C."/>
            <person name="Szarzynska B."/>
            <person name="Zytnicki M."/>
            <person name="Albani M.C."/>
            <person name="Kiefer C."/>
            <person name="Bergonzi S."/>
            <person name="Castaings L."/>
            <person name="Mateos J.L."/>
            <person name="Berns M.C."/>
            <person name="Bujdoso N."/>
            <person name="Piofczyk T."/>
            <person name="de Lorenzo L."/>
            <person name="Barrero-Sicilia C."/>
            <person name="Mateos I."/>
            <person name="Piednoel M."/>
            <person name="Hagmann J."/>
            <person name="Chen-Min-Tao R."/>
            <person name="Iglesias-Fernandez R."/>
            <person name="Schuster S.C."/>
            <person name="Alonso-Blanco C."/>
            <person name="Roudier F."/>
            <person name="Carbonero P."/>
            <person name="Paz-Ares J."/>
            <person name="Davis S.J."/>
            <person name="Pecinka A."/>
            <person name="Quesneville H."/>
            <person name="Colot V."/>
            <person name="Lysak M.A."/>
            <person name="Weigel D."/>
            <person name="Coupland G."/>
            <person name="Schneeberger K."/>
        </authorList>
    </citation>
    <scope>NUCLEOTIDE SEQUENCE [LARGE SCALE GENOMIC DNA]</scope>
    <source>
        <strain evidence="6">cv. Pajares</strain>
    </source>
</reference>
<dbReference type="Gene3D" id="2.40.50.140">
    <property type="entry name" value="Nucleic acid-binding proteins"/>
    <property type="match status" value="1"/>
</dbReference>
<dbReference type="GO" id="GO:0004656">
    <property type="term" value="F:procollagen-proline 4-dioxygenase activity"/>
    <property type="evidence" value="ECO:0007669"/>
    <property type="project" value="TreeGrafter"/>
</dbReference>
<dbReference type="OrthoDB" id="1110348at2759"/>
<sequence>MCCRGLLLFFAIFFVLLQSSTSSAIVNPSRVKQAFVYEGFLTELECDHVVSLAKADLKRSAVADNDSGQSKFSEVRTSSDTFISKGKISFFLFSFVVVLSTRHRDFSLSPRHASPISERSWTKQTCTVQDVKPAEKKLVSSGYSWPNLIALQNLQVKGNEESFICKCHICYLCKKRPKLYCLCCPHAPHLPVSELLFAYSTPGKPVTLDETMLCLASTVCWLMRRITQYKHLSIHTKESTYQMLLHKYHVSGIQIKLMKRKILLGRPSIFFLHALFPVVRPGIYLYGKNSLSNTYYQENLLPTSASGNGDSIPTDFQSIGQVLAFVNDQGGNEKMFWCKAKVVDVILSNGWFFIACKGCSTKMTRIGGKITCQTCPSAKAVGVLRYRIEVIVEDDSDTSTFVIFEKAGEKC</sequence>
<dbReference type="eggNOG" id="KOG1591">
    <property type="taxonomic scope" value="Eukaryota"/>
</dbReference>